<organism evidence="2 3">
    <name type="scientific">Pomacea canaliculata</name>
    <name type="common">Golden apple snail</name>
    <dbReference type="NCBI Taxonomy" id="400727"/>
    <lineage>
        <taxon>Eukaryota</taxon>
        <taxon>Metazoa</taxon>
        <taxon>Spiralia</taxon>
        <taxon>Lophotrochozoa</taxon>
        <taxon>Mollusca</taxon>
        <taxon>Gastropoda</taxon>
        <taxon>Caenogastropoda</taxon>
        <taxon>Architaenioglossa</taxon>
        <taxon>Ampullarioidea</taxon>
        <taxon>Ampullariidae</taxon>
        <taxon>Pomacea</taxon>
    </lineage>
</organism>
<comment type="similarity">
    <text evidence="1">Belongs to the MIF family.</text>
</comment>
<sequence>MADEMPVDLQLQNSKHNEMPVKVAAVLRTNLPSKSIPKDFLNRLSDALVKQFHADIQSNVYGARVFSQDVSAEMQADVLMVRGGSCAPMATMQLYHNDDRVDNNSKHDYAKNLAVFLCHQIKVPVDRYVIDVHKVSPSP</sequence>
<comment type="caution">
    <text evidence="2">The sequence shown here is derived from an EMBL/GenBank/DDBJ whole genome shotgun (WGS) entry which is preliminary data.</text>
</comment>
<dbReference type="AlphaFoldDB" id="A0A2T7PMN2"/>
<reference evidence="2 3" key="1">
    <citation type="submission" date="2018-04" db="EMBL/GenBank/DDBJ databases">
        <title>The genome of golden apple snail Pomacea canaliculata provides insight into stress tolerance and invasive adaptation.</title>
        <authorList>
            <person name="Liu C."/>
            <person name="Liu B."/>
            <person name="Ren Y."/>
            <person name="Zhang Y."/>
            <person name="Wang H."/>
            <person name="Li S."/>
            <person name="Jiang F."/>
            <person name="Yin L."/>
            <person name="Zhang G."/>
            <person name="Qian W."/>
            <person name="Fan W."/>
        </authorList>
    </citation>
    <scope>NUCLEOTIDE SEQUENCE [LARGE SCALE GENOMIC DNA]</scope>
    <source>
        <strain evidence="2">SZHN2017</strain>
        <tissue evidence="2">Muscle</tissue>
    </source>
</reference>
<keyword evidence="3" id="KW-1185">Reference proteome</keyword>
<dbReference type="Pfam" id="PF01187">
    <property type="entry name" value="MIF"/>
    <property type="match status" value="1"/>
</dbReference>
<dbReference type="InterPro" id="IPR001398">
    <property type="entry name" value="Macrophage_inhib_fac"/>
</dbReference>
<evidence type="ECO:0000256" key="1">
    <source>
        <dbReference type="ARBA" id="ARBA00005851"/>
    </source>
</evidence>
<gene>
    <name evidence="2" type="ORF">C0Q70_05963</name>
</gene>
<evidence type="ECO:0000313" key="3">
    <source>
        <dbReference type="Proteomes" id="UP000245119"/>
    </source>
</evidence>
<protein>
    <recommendedName>
        <fullName evidence="4">Macrophage migration inhibitory factor</fullName>
    </recommendedName>
</protein>
<dbReference type="OrthoDB" id="6080988at2759"/>
<accession>A0A2T7PMN2</accession>
<proteinExistence type="inferred from homology"/>
<name>A0A2T7PMN2_POMCA</name>
<dbReference type="EMBL" id="PZQS01000003">
    <property type="protein sequence ID" value="PVD34686.1"/>
    <property type="molecule type" value="Genomic_DNA"/>
</dbReference>
<evidence type="ECO:0008006" key="4">
    <source>
        <dbReference type="Google" id="ProtNLM"/>
    </source>
</evidence>
<dbReference type="Proteomes" id="UP000245119">
    <property type="component" value="Linkage Group LG3"/>
</dbReference>
<evidence type="ECO:0000313" key="2">
    <source>
        <dbReference type="EMBL" id="PVD34686.1"/>
    </source>
</evidence>
<dbReference type="InterPro" id="IPR014347">
    <property type="entry name" value="Tautomerase/MIF_sf"/>
</dbReference>
<dbReference type="Gene3D" id="3.30.429.10">
    <property type="entry name" value="Macrophage Migration Inhibitory Factor"/>
    <property type="match status" value="1"/>
</dbReference>
<dbReference type="SUPFAM" id="SSF55331">
    <property type="entry name" value="Tautomerase/MIF"/>
    <property type="match status" value="1"/>
</dbReference>